<organism evidence="6 7">
    <name type="scientific">Heliobacterium modesticaldum (strain ATCC 51547 / Ice1)</name>
    <dbReference type="NCBI Taxonomy" id="498761"/>
    <lineage>
        <taxon>Bacteria</taxon>
        <taxon>Bacillati</taxon>
        <taxon>Bacillota</taxon>
        <taxon>Clostridia</taxon>
        <taxon>Eubacteriales</taxon>
        <taxon>Heliobacteriaceae</taxon>
        <taxon>Heliomicrobium</taxon>
    </lineage>
</organism>
<dbReference type="eggNOG" id="COG1755">
    <property type="taxonomic scope" value="Bacteria"/>
</dbReference>
<dbReference type="PANTHER" id="PTHR43847">
    <property type="entry name" value="BLL3993 PROTEIN"/>
    <property type="match status" value="1"/>
</dbReference>
<dbReference type="KEGG" id="hmo:HM1_0405"/>
<protein>
    <recommendedName>
        <fullName evidence="8">Isoprenylcysteine carboxyl methyltransferase</fullName>
    </recommendedName>
</protein>
<dbReference type="Pfam" id="PF04140">
    <property type="entry name" value="ICMT"/>
    <property type="match status" value="1"/>
</dbReference>
<dbReference type="InterPro" id="IPR052527">
    <property type="entry name" value="Metal_cation-efflux_comp"/>
</dbReference>
<dbReference type="Proteomes" id="UP000008550">
    <property type="component" value="Chromosome"/>
</dbReference>
<proteinExistence type="predicted"/>
<keyword evidence="7" id="KW-1185">Reference proteome</keyword>
<evidence type="ECO:0000256" key="3">
    <source>
        <dbReference type="ARBA" id="ARBA00022989"/>
    </source>
</evidence>
<keyword evidence="4 5" id="KW-0472">Membrane</keyword>
<evidence type="ECO:0000313" key="7">
    <source>
        <dbReference type="Proteomes" id="UP000008550"/>
    </source>
</evidence>
<evidence type="ECO:0000256" key="5">
    <source>
        <dbReference type="SAM" id="Phobius"/>
    </source>
</evidence>
<dbReference type="AlphaFoldDB" id="B0TF39"/>
<evidence type="ECO:0000256" key="1">
    <source>
        <dbReference type="ARBA" id="ARBA00004141"/>
    </source>
</evidence>
<keyword evidence="2 5" id="KW-0812">Transmembrane</keyword>
<dbReference type="EMBL" id="CP000930">
    <property type="protein sequence ID" value="ABZ83022.1"/>
    <property type="molecule type" value="Genomic_DNA"/>
</dbReference>
<dbReference type="GO" id="GO:0004671">
    <property type="term" value="F:protein C-terminal S-isoprenylcysteine carboxyl O-methyltransferase activity"/>
    <property type="evidence" value="ECO:0007669"/>
    <property type="project" value="InterPro"/>
</dbReference>
<dbReference type="Gene3D" id="1.20.120.1630">
    <property type="match status" value="1"/>
</dbReference>
<keyword evidence="3 5" id="KW-1133">Transmembrane helix</keyword>
<evidence type="ECO:0008006" key="8">
    <source>
        <dbReference type="Google" id="ProtNLM"/>
    </source>
</evidence>
<feature type="transmembrane region" description="Helical" evidence="5">
    <location>
        <begin position="46"/>
        <end position="63"/>
    </location>
</feature>
<reference evidence="6 7" key="1">
    <citation type="journal article" date="2008" name="J. Bacteriol.">
        <title>The genome of Heliobacterium modesticaldum, a phototrophic representative of the Firmicutes containing the simplest photosynthetic apparatus.</title>
        <authorList>
            <person name="Sattley W.M."/>
            <person name="Madigan M.T."/>
            <person name="Swingley W.D."/>
            <person name="Cheung P.C."/>
            <person name="Clocksin K.M."/>
            <person name="Conrad A.L."/>
            <person name="Dejesa L.C."/>
            <person name="Honchak B.M."/>
            <person name="Jung D.O."/>
            <person name="Karbach L.E."/>
            <person name="Kurdoglu A."/>
            <person name="Lahiri S."/>
            <person name="Mastrian S.D."/>
            <person name="Page L.E."/>
            <person name="Taylor H.L."/>
            <person name="Wang Z.T."/>
            <person name="Raymond J."/>
            <person name="Chen M."/>
            <person name="Blankenship R.E."/>
            <person name="Touchman J.W."/>
        </authorList>
    </citation>
    <scope>NUCLEOTIDE SEQUENCE [LARGE SCALE GENOMIC DNA]</scope>
    <source>
        <strain evidence="7">ATCC 51547 / Ice1</strain>
    </source>
</reference>
<dbReference type="InterPro" id="IPR007269">
    <property type="entry name" value="ICMT_MeTrfase"/>
</dbReference>
<dbReference type="PANTHER" id="PTHR43847:SF1">
    <property type="entry name" value="BLL3993 PROTEIN"/>
    <property type="match status" value="1"/>
</dbReference>
<dbReference type="GO" id="GO:0016020">
    <property type="term" value="C:membrane"/>
    <property type="evidence" value="ECO:0007669"/>
    <property type="project" value="UniProtKB-SubCell"/>
</dbReference>
<feature type="transmembrane region" description="Helical" evidence="5">
    <location>
        <begin position="122"/>
        <end position="152"/>
    </location>
</feature>
<gene>
    <name evidence="6" type="ORF">HM1_0405</name>
</gene>
<evidence type="ECO:0000256" key="2">
    <source>
        <dbReference type="ARBA" id="ARBA00022692"/>
    </source>
</evidence>
<evidence type="ECO:0000256" key="4">
    <source>
        <dbReference type="ARBA" id="ARBA00023136"/>
    </source>
</evidence>
<comment type="subcellular location">
    <subcellularLocation>
        <location evidence="1">Membrane</location>
        <topology evidence="1">Multi-pass membrane protein</topology>
    </subcellularLocation>
</comment>
<evidence type="ECO:0000313" key="6">
    <source>
        <dbReference type="EMBL" id="ABZ83022.1"/>
    </source>
</evidence>
<name>B0TF39_HELMI</name>
<accession>B0TF39</accession>
<dbReference type="STRING" id="498761.HM1_0405"/>
<dbReference type="HOGENOM" id="CLU_102515_0_0_9"/>
<sequence>MLVFFALFSFVLAQRVVELAIARRNARRMTAKGAVEVGHAHYRYLVALHVCFFAALMTEVLVLGRKPPQWWMAPAAAFLIAQGLRYWCMTSLGHFWNTRIFVLPGANAIRRGPYRFFRHPNYLAVVTELLCIPLLFGAWITAAVISIVNLYLLSVRIQAEEAALAEATDYGEVFRSSP</sequence>